<dbReference type="AlphaFoldDB" id="A0A832V970"/>
<dbReference type="InterPro" id="IPR029069">
    <property type="entry name" value="HotDog_dom_sf"/>
</dbReference>
<dbReference type="Proteomes" id="UP000646946">
    <property type="component" value="Unassembled WGS sequence"/>
</dbReference>
<gene>
    <name evidence="1" type="ORF">H1016_00015</name>
</gene>
<name>A0A832V970_9ARCH</name>
<comment type="caution">
    <text evidence="1">The sequence shown here is derived from an EMBL/GenBank/DDBJ whole genome shotgun (WGS) entry which is preliminary data.</text>
</comment>
<protein>
    <submittedName>
        <fullName evidence="1">PaaI family thioesterase</fullName>
    </submittedName>
</protein>
<evidence type="ECO:0000313" key="1">
    <source>
        <dbReference type="EMBL" id="HIJ99910.1"/>
    </source>
</evidence>
<dbReference type="EMBL" id="DVAB01000001">
    <property type="protein sequence ID" value="HIJ99910.1"/>
    <property type="molecule type" value="Genomic_DNA"/>
</dbReference>
<accession>A0A832V970</accession>
<reference evidence="1 2" key="1">
    <citation type="journal article" name="Nat. Commun.">
        <title>Undinarchaeota illuminate DPANN phylogeny and the impact of gene transfer on archaeal evolution.</title>
        <authorList>
            <person name="Dombrowski N."/>
            <person name="Williams T.A."/>
            <person name="Sun J."/>
            <person name="Woodcroft B.J."/>
            <person name="Lee J.H."/>
            <person name="Minh B.Q."/>
            <person name="Rinke C."/>
            <person name="Spang A."/>
        </authorList>
    </citation>
    <scope>NUCLEOTIDE SEQUENCE [LARGE SCALE GENOMIC DNA]</scope>
    <source>
        <strain evidence="1">MAG_bin1129</strain>
    </source>
</reference>
<evidence type="ECO:0000313" key="2">
    <source>
        <dbReference type="Proteomes" id="UP000646946"/>
    </source>
</evidence>
<keyword evidence="2" id="KW-1185">Reference proteome</keyword>
<sequence>MPEQSLQEKYAPNSTCYGCGPANPKGLHVKSFVQGEQVVAKWIPEKYHEAFVGFLSGGIIGTLLDCHSNWAAAWFMKKYLDLDYFPDSVTAKYSVTLKRPTPTNKGEIELVAKSFMPGKIRDYDSVEVESELKAGGNVCAVFNGTFIRIENPDHPAYGRWSGRK</sequence>
<dbReference type="SUPFAM" id="SSF54637">
    <property type="entry name" value="Thioesterase/thiol ester dehydrase-isomerase"/>
    <property type="match status" value="1"/>
</dbReference>
<organism evidence="1 2">
    <name type="scientific">Candidatus Naiadarchaeum limnaeum</name>
    <dbReference type="NCBI Taxonomy" id="2756139"/>
    <lineage>
        <taxon>Archaea</taxon>
        <taxon>Candidatus Undinarchaeota</taxon>
        <taxon>Candidatus Undinarchaeia</taxon>
        <taxon>Candidatus Naiadarchaeales</taxon>
        <taxon>Candidatus Naiadarchaeaceae</taxon>
        <taxon>Candidatus Naiadarchaeum</taxon>
    </lineage>
</organism>
<dbReference type="Gene3D" id="3.10.129.10">
    <property type="entry name" value="Hotdog Thioesterase"/>
    <property type="match status" value="1"/>
</dbReference>
<proteinExistence type="predicted"/>